<keyword evidence="2" id="KW-1185">Reference proteome</keyword>
<sequence length="128" mass="15630">MTRSEYKKRVAWLIGYRVIEWEMADLEKDREKWAFREQRYKDQKRLEAQEKIRHVTEKIEHKVKASANKYIAIMDSIETLEDPMEQLVIKQKFINGKSLEEIAAETNYSYTQTHRYYERGIRNIEIKR</sequence>
<protein>
    <recommendedName>
        <fullName evidence="3">Sigma-70, region 4</fullName>
    </recommendedName>
</protein>
<evidence type="ECO:0000313" key="2">
    <source>
        <dbReference type="Proteomes" id="UP000199394"/>
    </source>
</evidence>
<name>A0A1H4BNV1_9FIRM</name>
<evidence type="ECO:0008006" key="3">
    <source>
        <dbReference type="Google" id="ProtNLM"/>
    </source>
</evidence>
<dbReference type="RefSeq" id="WP_090307404.1">
    <property type="nucleotide sequence ID" value="NZ_FNRK01000012.1"/>
</dbReference>
<accession>A0A1H4BNV1</accession>
<reference evidence="1 2" key="1">
    <citation type="submission" date="2016-10" db="EMBL/GenBank/DDBJ databases">
        <authorList>
            <person name="de Groot N.N."/>
        </authorList>
    </citation>
    <scope>NUCLEOTIDE SEQUENCE [LARGE SCALE GENOMIC DNA]</scope>
    <source>
        <strain evidence="1 2">SR12</strain>
    </source>
</reference>
<dbReference type="EMBL" id="FNRK01000012">
    <property type="protein sequence ID" value="SEA49813.1"/>
    <property type="molecule type" value="Genomic_DNA"/>
</dbReference>
<dbReference type="AlphaFoldDB" id="A0A1H4BNV1"/>
<dbReference type="SUPFAM" id="SSF88659">
    <property type="entry name" value="Sigma3 and sigma4 domains of RNA polymerase sigma factors"/>
    <property type="match status" value="1"/>
</dbReference>
<organism evidence="1 2">
    <name type="scientific">Eubacterium aggregans</name>
    <dbReference type="NCBI Taxonomy" id="81409"/>
    <lineage>
        <taxon>Bacteria</taxon>
        <taxon>Bacillati</taxon>
        <taxon>Bacillota</taxon>
        <taxon>Clostridia</taxon>
        <taxon>Eubacteriales</taxon>
        <taxon>Eubacteriaceae</taxon>
        <taxon>Eubacterium</taxon>
    </lineage>
</organism>
<dbReference type="STRING" id="81409.SAMN04515656_11218"/>
<evidence type="ECO:0000313" key="1">
    <source>
        <dbReference type="EMBL" id="SEA49813.1"/>
    </source>
</evidence>
<dbReference type="InterPro" id="IPR013324">
    <property type="entry name" value="RNA_pol_sigma_r3/r4-like"/>
</dbReference>
<gene>
    <name evidence="1" type="ORF">SAMN04515656_11218</name>
</gene>
<proteinExistence type="predicted"/>
<dbReference type="Proteomes" id="UP000199394">
    <property type="component" value="Unassembled WGS sequence"/>
</dbReference>
<dbReference type="OrthoDB" id="1954586at2"/>